<dbReference type="RefSeq" id="WP_065255950.1">
    <property type="nucleotide sequence ID" value="NZ_LZDR01000054.1"/>
</dbReference>
<feature type="transmembrane region" description="Helical" evidence="1">
    <location>
        <begin position="12"/>
        <end position="31"/>
    </location>
</feature>
<protein>
    <submittedName>
        <fullName evidence="2">Uncharacterized protein</fullName>
    </submittedName>
</protein>
<sequence length="133" mass="15359">MNKLQKTYRYLFKLPISVPLIILFFMLMVIDKQVLIMLLRKEGAIWISVALLIVLACEFIFKKSGKILLYQWTIFKRAIRKCQPKGEMGGVFFYCGIGVFVILYALFDKNGGLSFKYKVHITHHLKHNANGGV</sequence>
<dbReference type="OrthoDB" id="9968153at2"/>
<organism evidence="2 3">
    <name type="scientific">Moraxella lacunata</name>
    <dbReference type="NCBI Taxonomy" id="477"/>
    <lineage>
        <taxon>Bacteria</taxon>
        <taxon>Pseudomonadati</taxon>
        <taxon>Pseudomonadota</taxon>
        <taxon>Gammaproteobacteria</taxon>
        <taxon>Moraxellales</taxon>
        <taxon>Moraxellaceae</taxon>
        <taxon>Moraxella</taxon>
    </lineage>
</organism>
<gene>
    <name evidence="2" type="ORF">A9309_04830</name>
</gene>
<dbReference type="AlphaFoldDB" id="A0A1B8Q4A5"/>
<proteinExistence type="predicted"/>
<feature type="transmembrane region" description="Helical" evidence="1">
    <location>
        <begin position="43"/>
        <end position="61"/>
    </location>
</feature>
<evidence type="ECO:0000256" key="1">
    <source>
        <dbReference type="SAM" id="Phobius"/>
    </source>
</evidence>
<reference evidence="2 3" key="1">
    <citation type="submission" date="2016-06" db="EMBL/GenBank/DDBJ databases">
        <title>Draft genome of Moraxella lacunata CCUG 57757A.</title>
        <authorList>
            <person name="Salva-Serra F."/>
            <person name="Engstrom-Jakobsson H."/>
            <person name="Thorell K."/>
            <person name="Gonzales-Siles L."/>
            <person name="Karlsson R."/>
            <person name="Boulund F."/>
            <person name="Engstrand L."/>
            <person name="Kristiansson E."/>
            <person name="Moore E."/>
        </authorList>
    </citation>
    <scope>NUCLEOTIDE SEQUENCE [LARGE SCALE GENOMIC DNA]</scope>
    <source>
        <strain evidence="2 3">CCUG 57757A</strain>
    </source>
</reference>
<feature type="transmembrane region" description="Helical" evidence="1">
    <location>
        <begin position="86"/>
        <end position="107"/>
    </location>
</feature>
<evidence type="ECO:0000313" key="3">
    <source>
        <dbReference type="Proteomes" id="UP000092607"/>
    </source>
</evidence>
<evidence type="ECO:0000313" key="2">
    <source>
        <dbReference type="EMBL" id="OBX64288.1"/>
    </source>
</evidence>
<keyword evidence="1" id="KW-0812">Transmembrane</keyword>
<comment type="caution">
    <text evidence="2">The sequence shown here is derived from an EMBL/GenBank/DDBJ whole genome shotgun (WGS) entry which is preliminary data.</text>
</comment>
<dbReference type="EMBL" id="LZMS01000043">
    <property type="protein sequence ID" value="OBX64288.1"/>
    <property type="molecule type" value="Genomic_DNA"/>
</dbReference>
<accession>A0A1B8Q4A5</accession>
<dbReference type="Proteomes" id="UP000092607">
    <property type="component" value="Unassembled WGS sequence"/>
</dbReference>
<keyword evidence="1" id="KW-1133">Transmembrane helix</keyword>
<name>A0A1B8Q4A5_MORLA</name>
<keyword evidence="1" id="KW-0472">Membrane</keyword>